<keyword evidence="2" id="KW-0418">Kinase</keyword>
<dbReference type="GO" id="GO:0005524">
    <property type="term" value="F:ATP binding"/>
    <property type="evidence" value="ECO:0007669"/>
    <property type="project" value="InterPro"/>
</dbReference>
<evidence type="ECO:0000313" key="3">
    <source>
        <dbReference type="Proteomes" id="UP001362999"/>
    </source>
</evidence>
<dbReference type="PROSITE" id="PS50011">
    <property type="entry name" value="PROTEIN_KINASE_DOM"/>
    <property type="match status" value="1"/>
</dbReference>
<protein>
    <submittedName>
        <fullName evidence="2">Other 1 protein kinase</fullName>
    </submittedName>
</protein>
<dbReference type="PANTHER" id="PTHR38248:SF2">
    <property type="entry name" value="FUNK1 11"/>
    <property type="match status" value="1"/>
</dbReference>
<evidence type="ECO:0000259" key="1">
    <source>
        <dbReference type="PROSITE" id="PS50011"/>
    </source>
</evidence>
<dbReference type="Pfam" id="PF17667">
    <property type="entry name" value="Pkinase_fungal"/>
    <property type="match status" value="1"/>
</dbReference>
<dbReference type="Gene3D" id="1.10.510.10">
    <property type="entry name" value="Transferase(Phosphotransferase) domain 1"/>
    <property type="match status" value="1"/>
</dbReference>
<dbReference type="Proteomes" id="UP001362999">
    <property type="component" value="Unassembled WGS sequence"/>
</dbReference>
<dbReference type="EMBL" id="JAWWNJ010000026">
    <property type="protein sequence ID" value="KAK7029723.1"/>
    <property type="molecule type" value="Genomic_DNA"/>
</dbReference>
<dbReference type="InterPro" id="IPR040976">
    <property type="entry name" value="Pkinase_fungal"/>
</dbReference>
<organism evidence="2 3">
    <name type="scientific">Favolaschia claudopus</name>
    <dbReference type="NCBI Taxonomy" id="2862362"/>
    <lineage>
        <taxon>Eukaryota</taxon>
        <taxon>Fungi</taxon>
        <taxon>Dikarya</taxon>
        <taxon>Basidiomycota</taxon>
        <taxon>Agaricomycotina</taxon>
        <taxon>Agaricomycetes</taxon>
        <taxon>Agaricomycetidae</taxon>
        <taxon>Agaricales</taxon>
        <taxon>Marasmiineae</taxon>
        <taxon>Mycenaceae</taxon>
        <taxon>Favolaschia</taxon>
    </lineage>
</organism>
<dbReference type="GO" id="GO:0004672">
    <property type="term" value="F:protein kinase activity"/>
    <property type="evidence" value="ECO:0007669"/>
    <property type="project" value="InterPro"/>
</dbReference>
<dbReference type="PANTHER" id="PTHR38248">
    <property type="entry name" value="FUNK1 6"/>
    <property type="match status" value="1"/>
</dbReference>
<dbReference type="InterPro" id="IPR000719">
    <property type="entry name" value="Prot_kinase_dom"/>
</dbReference>
<reference evidence="2 3" key="1">
    <citation type="journal article" date="2024" name="J Genomics">
        <title>Draft genome sequencing and assembly of Favolaschia claudopus CIRM-BRFM 2984 isolated from oak limbs.</title>
        <authorList>
            <person name="Navarro D."/>
            <person name="Drula E."/>
            <person name="Chaduli D."/>
            <person name="Cazenave R."/>
            <person name="Ahrendt S."/>
            <person name="Wang J."/>
            <person name="Lipzen A."/>
            <person name="Daum C."/>
            <person name="Barry K."/>
            <person name="Grigoriev I.V."/>
            <person name="Favel A."/>
            <person name="Rosso M.N."/>
            <person name="Martin F."/>
        </authorList>
    </citation>
    <scope>NUCLEOTIDE SEQUENCE [LARGE SCALE GENOMIC DNA]</scope>
    <source>
        <strain evidence="2 3">CIRM-BRFM 2984</strain>
    </source>
</reference>
<gene>
    <name evidence="2" type="ORF">R3P38DRAFT_875348</name>
</gene>
<dbReference type="AlphaFoldDB" id="A0AAW0BRM5"/>
<dbReference type="SUPFAM" id="SSF56112">
    <property type="entry name" value="Protein kinase-like (PK-like)"/>
    <property type="match status" value="1"/>
</dbReference>
<keyword evidence="3" id="KW-1185">Reference proteome</keyword>
<dbReference type="InterPro" id="IPR008266">
    <property type="entry name" value="Tyr_kinase_AS"/>
</dbReference>
<evidence type="ECO:0000313" key="2">
    <source>
        <dbReference type="EMBL" id="KAK7029723.1"/>
    </source>
</evidence>
<dbReference type="InterPro" id="IPR011009">
    <property type="entry name" value="Kinase-like_dom_sf"/>
</dbReference>
<accession>A0AAW0BRM5</accession>
<comment type="caution">
    <text evidence="2">The sequence shown here is derived from an EMBL/GenBank/DDBJ whole genome shotgun (WGS) entry which is preliminary data.</text>
</comment>
<sequence length="345" mass="39889">MCSGYDLELADGWILALGEMISSRQGRKVVIHARITSCPFPELNGQTVVGKWSWVSPSRTFEADIIASARRLAEEDYPKMLLHLPEIYCSQRCDGLLLPCKCKEILHEHSEDRILRVMIQKELISIRKLGNPDMLAQAFKAIFECYRWLYEKAHIMHRDISVANLMFHEVHGKMYGVLNDFDRALDFSKKFEFTFKQRTGTKLYIATDLLVPDPPEHLYRHDLESLLYVLVSLTCQITENSPLNFWTTDTMENLRTKKKMAIYEGPFPLCKNGFTGFDLWILDMRDVFRQGFHARNNHASNVERAQIKKTKPPVFDHETLGGEVTFDRFAAAMDPFKQMEGEDGL</sequence>
<feature type="domain" description="Protein kinase" evidence="1">
    <location>
        <begin position="1"/>
        <end position="320"/>
    </location>
</feature>
<proteinExistence type="predicted"/>
<keyword evidence="2" id="KW-0808">Transferase</keyword>
<name>A0AAW0BRM5_9AGAR</name>
<dbReference type="PROSITE" id="PS00109">
    <property type="entry name" value="PROTEIN_KINASE_TYR"/>
    <property type="match status" value="1"/>
</dbReference>